<evidence type="ECO:0000313" key="1">
    <source>
        <dbReference type="EMBL" id="KAI5667776.1"/>
    </source>
</evidence>
<proteinExistence type="predicted"/>
<organism evidence="1 2">
    <name type="scientific">Catharanthus roseus</name>
    <name type="common">Madagascar periwinkle</name>
    <name type="synonym">Vinca rosea</name>
    <dbReference type="NCBI Taxonomy" id="4058"/>
    <lineage>
        <taxon>Eukaryota</taxon>
        <taxon>Viridiplantae</taxon>
        <taxon>Streptophyta</taxon>
        <taxon>Embryophyta</taxon>
        <taxon>Tracheophyta</taxon>
        <taxon>Spermatophyta</taxon>
        <taxon>Magnoliopsida</taxon>
        <taxon>eudicotyledons</taxon>
        <taxon>Gunneridae</taxon>
        <taxon>Pentapetalae</taxon>
        <taxon>asterids</taxon>
        <taxon>lamiids</taxon>
        <taxon>Gentianales</taxon>
        <taxon>Apocynaceae</taxon>
        <taxon>Rauvolfioideae</taxon>
        <taxon>Vinceae</taxon>
        <taxon>Catharanthinae</taxon>
        <taxon>Catharanthus</taxon>
    </lineage>
</organism>
<sequence length="257" mass="28242">MDSASVISISYLLHRSLSSSQSQPSASQARLSSSQTQPPAHKSGPLFPPLELEATLSQAPTDPSALKPRGSQVILIRVASYPGQCCGYAIQTYIPVMFGLTIRLLDHCTSAGSGHVWDDPEYQAKCEHALKNKVEGRGDEGPGKHTVGSLSFIEWEVSKRWLLGADFSHEKLYGKLMFIEKEGEFVDERANEFWLKKQKEHEHRTSGAPMPTDHELILKLNEGLKKGHTYGFSAAESACLRGQSQYATVGGRPFLGD</sequence>
<name>A0ACC0B569_CATRO</name>
<dbReference type="Proteomes" id="UP001060085">
    <property type="component" value="Linkage Group LG04"/>
</dbReference>
<comment type="caution">
    <text evidence="1">The sequence shown here is derived from an EMBL/GenBank/DDBJ whole genome shotgun (WGS) entry which is preliminary data.</text>
</comment>
<keyword evidence="2" id="KW-1185">Reference proteome</keyword>
<protein>
    <submittedName>
        <fullName evidence="1">Uncharacterized protein</fullName>
    </submittedName>
</protein>
<evidence type="ECO:0000313" key="2">
    <source>
        <dbReference type="Proteomes" id="UP001060085"/>
    </source>
</evidence>
<gene>
    <name evidence="1" type="ORF">M9H77_17629</name>
</gene>
<dbReference type="EMBL" id="CM044704">
    <property type="protein sequence ID" value="KAI5667776.1"/>
    <property type="molecule type" value="Genomic_DNA"/>
</dbReference>
<reference evidence="2" key="1">
    <citation type="journal article" date="2023" name="Nat. Plants">
        <title>Single-cell RNA sequencing provides a high-resolution roadmap for understanding the multicellular compartmentation of specialized metabolism.</title>
        <authorList>
            <person name="Sun S."/>
            <person name="Shen X."/>
            <person name="Li Y."/>
            <person name="Li Y."/>
            <person name="Wang S."/>
            <person name="Li R."/>
            <person name="Zhang H."/>
            <person name="Shen G."/>
            <person name="Guo B."/>
            <person name="Wei J."/>
            <person name="Xu J."/>
            <person name="St-Pierre B."/>
            <person name="Chen S."/>
            <person name="Sun C."/>
        </authorList>
    </citation>
    <scope>NUCLEOTIDE SEQUENCE [LARGE SCALE GENOMIC DNA]</scope>
</reference>
<accession>A0ACC0B569</accession>